<dbReference type="EMBL" id="BMHQ01000004">
    <property type="protein sequence ID" value="GGE12976.1"/>
    <property type="molecule type" value="Genomic_DNA"/>
</dbReference>
<comment type="cofactor">
    <cofactor evidence="1">
        <name>Mg(2+)</name>
        <dbReference type="ChEBI" id="CHEBI:18420"/>
    </cofactor>
</comment>
<proteinExistence type="predicted"/>
<dbReference type="RefSeq" id="WP_188647096.1">
    <property type="nucleotide sequence ID" value="NZ_BMHQ01000004.1"/>
</dbReference>
<keyword evidence="5" id="KW-1185">Reference proteome</keyword>
<gene>
    <name evidence="4" type="ORF">GCM10011571_12940</name>
</gene>
<dbReference type="InterPro" id="IPR015797">
    <property type="entry name" value="NUDIX_hydrolase-like_dom_sf"/>
</dbReference>
<keyword evidence="2" id="KW-0378">Hydrolase</keyword>
<reference evidence="4" key="2">
    <citation type="submission" date="2020-09" db="EMBL/GenBank/DDBJ databases">
        <authorList>
            <person name="Sun Q."/>
            <person name="Zhou Y."/>
        </authorList>
    </citation>
    <scope>NUCLEOTIDE SEQUENCE</scope>
    <source>
        <strain evidence="4">CGMCC 1.15179</strain>
    </source>
</reference>
<dbReference type="InterPro" id="IPR000086">
    <property type="entry name" value="NUDIX_hydrolase_dom"/>
</dbReference>
<dbReference type="Proteomes" id="UP000625210">
    <property type="component" value="Unassembled WGS sequence"/>
</dbReference>
<dbReference type="SUPFAM" id="SSF55811">
    <property type="entry name" value="Nudix"/>
    <property type="match status" value="1"/>
</dbReference>
<evidence type="ECO:0000256" key="1">
    <source>
        <dbReference type="ARBA" id="ARBA00001946"/>
    </source>
</evidence>
<organism evidence="4 5">
    <name type="scientific">Marinithermofilum abyssi</name>
    <dbReference type="NCBI Taxonomy" id="1571185"/>
    <lineage>
        <taxon>Bacteria</taxon>
        <taxon>Bacillati</taxon>
        <taxon>Bacillota</taxon>
        <taxon>Bacilli</taxon>
        <taxon>Bacillales</taxon>
        <taxon>Thermoactinomycetaceae</taxon>
        <taxon>Marinithermofilum</taxon>
    </lineage>
</organism>
<reference evidence="4" key="1">
    <citation type="journal article" date="2014" name="Int. J. Syst. Evol. Microbiol.">
        <title>Complete genome sequence of Corynebacterium casei LMG S-19264T (=DSM 44701T), isolated from a smear-ripened cheese.</title>
        <authorList>
            <consortium name="US DOE Joint Genome Institute (JGI-PGF)"/>
            <person name="Walter F."/>
            <person name="Albersmeier A."/>
            <person name="Kalinowski J."/>
            <person name="Ruckert C."/>
        </authorList>
    </citation>
    <scope>NUCLEOTIDE SEQUENCE</scope>
    <source>
        <strain evidence="4">CGMCC 1.15179</strain>
    </source>
</reference>
<feature type="domain" description="Nudix hydrolase" evidence="3">
    <location>
        <begin position="5"/>
        <end position="128"/>
    </location>
</feature>
<evidence type="ECO:0000259" key="3">
    <source>
        <dbReference type="PROSITE" id="PS51462"/>
    </source>
</evidence>
<dbReference type="AlphaFoldDB" id="A0A8J2VH06"/>
<name>A0A8J2VH06_9BACL</name>
<sequence length="144" mass="15995">MQLPKHHVAAAGIVINGEGHVLLIQRADNGRWEPPGGVVELEDGLEEAVIREVKEESHVDVRVERLVGVYKSVGRRGTHVVSLVFLCRPIGGRPEPGDETVAAGYYSREEAMKLVTRELMRDRLRDAFANQTAPFVRDYRTPGA</sequence>
<evidence type="ECO:0000256" key="2">
    <source>
        <dbReference type="ARBA" id="ARBA00022801"/>
    </source>
</evidence>
<dbReference type="PANTHER" id="PTHR43046:SF14">
    <property type="entry name" value="MUTT_NUDIX FAMILY PROTEIN"/>
    <property type="match status" value="1"/>
</dbReference>
<dbReference type="PANTHER" id="PTHR43046">
    <property type="entry name" value="GDP-MANNOSE MANNOSYL HYDROLASE"/>
    <property type="match status" value="1"/>
</dbReference>
<protein>
    <recommendedName>
        <fullName evidence="3">Nudix hydrolase domain-containing protein</fullName>
    </recommendedName>
</protein>
<dbReference type="Pfam" id="PF00293">
    <property type="entry name" value="NUDIX"/>
    <property type="match status" value="1"/>
</dbReference>
<comment type="caution">
    <text evidence="4">The sequence shown here is derived from an EMBL/GenBank/DDBJ whole genome shotgun (WGS) entry which is preliminary data.</text>
</comment>
<dbReference type="GO" id="GO:0016787">
    <property type="term" value="F:hydrolase activity"/>
    <property type="evidence" value="ECO:0007669"/>
    <property type="project" value="UniProtKB-KW"/>
</dbReference>
<evidence type="ECO:0000313" key="5">
    <source>
        <dbReference type="Proteomes" id="UP000625210"/>
    </source>
</evidence>
<evidence type="ECO:0000313" key="4">
    <source>
        <dbReference type="EMBL" id="GGE12976.1"/>
    </source>
</evidence>
<accession>A0A8J2VH06</accession>
<dbReference type="PROSITE" id="PS51462">
    <property type="entry name" value="NUDIX"/>
    <property type="match status" value="1"/>
</dbReference>
<dbReference type="Gene3D" id="3.90.79.10">
    <property type="entry name" value="Nucleoside Triphosphate Pyrophosphohydrolase"/>
    <property type="match status" value="1"/>
</dbReference>